<dbReference type="InterPro" id="IPR021799">
    <property type="entry name" value="PIN-like_prokaryotic"/>
</dbReference>
<dbReference type="Proteomes" id="UP000517916">
    <property type="component" value="Unassembled WGS sequence"/>
</dbReference>
<gene>
    <name evidence="1" type="ORF">BC739_006084</name>
</gene>
<keyword evidence="2" id="KW-1185">Reference proteome</keyword>
<proteinExistence type="predicted"/>
<dbReference type="EMBL" id="JACJID010000004">
    <property type="protein sequence ID" value="MBA8928867.1"/>
    <property type="molecule type" value="Genomic_DNA"/>
</dbReference>
<evidence type="ECO:0000313" key="2">
    <source>
        <dbReference type="Proteomes" id="UP000517916"/>
    </source>
</evidence>
<dbReference type="InterPro" id="IPR029060">
    <property type="entry name" value="PIN-like_dom_sf"/>
</dbReference>
<dbReference type="SUPFAM" id="SSF88723">
    <property type="entry name" value="PIN domain-like"/>
    <property type="match status" value="1"/>
</dbReference>
<name>A0ABR6BQH3_9PSEU</name>
<dbReference type="RefSeq" id="WP_025356089.1">
    <property type="nucleotide sequence ID" value="NZ_BAAABQ010000016.1"/>
</dbReference>
<comment type="caution">
    <text evidence="1">The sequence shown here is derived from an EMBL/GenBank/DDBJ whole genome shotgun (WGS) entry which is preliminary data.</text>
</comment>
<reference evidence="1 2" key="1">
    <citation type="submission" date="2020-08" db="EMBL/GenBank/DDBJ databases">
        <title>Genomic Encyclopedia of Archaeal and Bacterial Type Strains, Phase II (KMG-II): from individual species to whole genera.</title>
        <authorList>
            <person name="Goeker M."/>
        </authorList>
    </citation>
    <scope>NUCLEOTIDE SEQUENCE [LARGE SCALE GENOMIC DNA]</scope>
    <source>
        <strain evidence="1 2">DSM 43850</strain>
    </source>
</reference>
<accession>A0ABR6BQH3</accession>
<dbReference type="PANTHER" id="PTHR39550:SF1">
    <property type="entry name" value="SLL0658 PROTEIN"/>
    <property type="match status" value="1"/>
</dbReference>
<sequence length="181" mass="20133">MSPERPFDTLVFDTMCISHFAIIERLDVLGDLLSDYDCYTTTVVREEIKQGAAKNPHADTALELLWLKVAPSSGVEDLRVFTKWLRRVGHKGRGAGEASVFAFAESCDGIAITDDREATRVARNYGMRVHGTVWLLAQFCRADRLPPVAAGTLVDMLRDSGMRLPCTGADFEDYVRKHGLL</sequence>
<dbReference type="PANTHER" id="PTHR39550">
    <property type="entry name" value="SLL0658 PROTEIN"/>
    <property type="match status" value="1"/>
</dbReference>
<dbReference type="Pfam" id="PF11848">
    <property type="entry name" value="DUF3368"/>
    <property type="match status" value="1"/>
</dbReference>
<protein>
    <submittedName>
        <fullName evidence="1">Nucleic acid-binding protein</fullName>
    </submittedName>
</protein>
<evidence type="ECO:0000313" key="1">
    <source>
        <dbReference type="EMBL" id="MBA8928867.1"/>
    </source>
</evidence>
<organism evidence="1 2">
    <name type="scientific">Kutzneria viridogrisea</name>
    <dbReference type="NCBI Taxonomy" id="47990"/>
    <lineage>
        <taxon>Bacteria</taxon>
        <taxon>Bacillati</taxon>
        <taxon>Actinomycetota</taxon>
        <taxon>Actinomycetes</taxon>
        <taxon>Pseudonocardiales</taxon>
        <taxon>Pseudonocardiaceae</taxon>
        <taxon>Kutzneria</taxon>
    </lineage>
</organism>